<reference evidence="9 10" key="1">
    <citation type="journal article" date="2019" name="Int. J. Syst. Evol. Microbiol.">
        <title>The Global Catalogue of Microorganisms (GCM) 10K type strain sequencing project: providing services to taxonomists for standard genome sequencing and annotation.</title>
        <authorList>
            <consortium name="The Broad Institute Genomics Platform"/>
            <consortium name="The Broad Institute Genome Sequencing Center for Infectious Disease"/>
            <person name="Wu L."/>
            <person name="Ma J."/>
        </authorList>
    </citation>
    <scope>NUCLEOTIDE SEQUENCE [LARGE SCALE GENOMIC DNA]</scope>
    <source>
        <strain evidence="9 10">JCM 16034</strain>
    </source>
</reference>
<dbReference type="InterPro" id="IPR014711">
    <property type="entry name" value="TopoI_cat_a-hlx-sub_euk"/>
</dbReference>
<keyword evidence="4" id="KW-0799">Topoisomerase</keyword>
<evidence type="ECO:0000256" key="5">
    <source>
        <dbReference type="ARBA" id="ARBA00023125"/>
    </source>
</evidence>
<evidence type="ECO:0000313" key="9">
    <source>
        <dbReference type="EMBL" id="GAA2202895.1"/>
    </source>
</evidence>
<dbReference type="EC" id="5.6.2.1" evidence="3"/>
<dbReference type="SUPFAM" id="SSF55869">
    <property type="entry name" value="DNA topoisomerase I domain"/>
    <property type="match status" value="1"/>
</dbReference>
<sequence>MLTRRRAGKGFVYLDDEGSRIDDPQILERIKALAIPPAWRRVTISAAPGARLQATGIDAAGRRQYLYHPSWRERQDARKFARALQLARRLPSVRRTVTRDLRGERGPRQQALAAAVRLVDKAGLRVGSRRYARENGTFGATTLTRAHVSVEGERVTLDFPGKSGARWAVDLVDPDLARYLAPHTAGRSRRAALGYDDGHGFQPIGPSGVNGYLRQISGLGVSAKDLRTWRGTAVAGASLAWSHDAGLDAETAWRKAVSEAAEWLNNTPTVARGSYLDPRLLVAYEEGRTARGPSDAAVADLLEEASGGAPAVGDT</sequence>
<dbReference type="InterPro" id="IPR001631">
    <property type="entry name" value="TopoI"/>
</dbReference>
<gene>
    <name evidence="9" type="ORF">GCM10009849_33130</name>
</gene>
<dbReference type="InterPro" id="IPR011010">
    <property type="entry name" value="DNA_brk_join_enz"/>
</dbReference>
<keyword evidence="5" id="KW-0238">DNA-binding</keyword>
<dbReference type="Gene3D" id="1.10.132.120">
    <property type="match status" value="1"/>
</dbReference>
<accession>A0ABN3C1Q6</accession>
<comment type="similarity">
    <text evidence="2">Belongs to the type IB topoisomerase family.</text>
</comment>
<protein>
    <recommendedName>
        <fullName evidence="3">DNA topoisomerase</fullName>
        <ecNumber evidence="3">5.6.2.1</ecNumber>
    </recommendedName>
</protein>
<evidence type="ECO:0000256" key="4">
    <source>
        <dbReference type="ARBA" id="ARBA00023029"/>
    </source>
</evidence>
<feature type="domain" description="DNA topoisomerase I catalytic core eukaryotic-type" evidence="7">
    <location>
        <begin position="70"/>
        <end position="272"/>
    </location>
</feature>
<evidence type="ECO:0000313" key="10">
    <source>
        <dbReference type="Proteomes" id="UP001500432"/>
    </source>
</evidence>
<dbReference type="Gene3D" id="3.90.15.10">
    <property type="entry name" value="Topoisomerase I, Chain A, domain 3"/>
    <property type="match status" value="1"/>
</dbReference>
<dbReference type="InterPro" id="IPR035447">
    <property type="entry name" value="DNA_topo_I_N_sf"/>
</dbReference>
<evidence type="ECO:0000256" key="3">
    <source>
        <dbReference type="ARBA" id="ARBA00012891"/>
    </source>
</evidence>
<evidence type="ECO:0000256" key="6">
    <source>
        <dbReference type="ARBA" id="ARBA00023235"/>
    </source>
</evidence>
<dbReference type="PRINTS" id="PR00416">
    <property type="entry name" value="EUTPISMRASEI"/>
</dbReference>
<evidence type="ECO:0000259" key="7">
    <source>
        <dbReference type="Pfam" id="PF01028"/>
    </source>
</evidence>
<dbReference type="Pfam" id="PF21338">
    <property type="entry name" value="Top1B_N_bact"/>
    <property type="match status" value="1"/>
</dbReference>
<keyword evidence="6" id="KW-0413">Isomerase</keyword>
<keyword evidence="10" id="KW-1185">Reference proteome</keyword>
<name>A0ABN3C1Q6_9MICC</name>
<evidence type="ECO:0000256" key="2">
    <source>
        <dbReference type="ARBA" id="ARBA00006645"/>
    </source>
</evidence>
<dbReference type="Gene3D" id="3.30.66.10">
    <property type="entry name" value="DNA topoisomerase I domain"/>
    <property type="match status" value="1"/>
</dbReference>
<comment type="caution">
    <text evidence="9">The sequence shown here is derived from an EMBL/GenBank/DDBJ whole genome shotgun (WGS) entry which is preliminary data.</text>
</comment>
<dbReference type="Pfam" id="PF01028">
    <property type="entry name" value="Topoisom_I"/>
    <property type="match status" value="1"/>
</dbReference>
<comment type="catalytic activity">
    <reaction evidence="1">
        <text>ATP-independent breakage of single-stranded DNA, followed by passage and rejoining.</text>
        <dbReference type="EC" id="5.6.2.1"/>
    </reaction>
</comment>
<dbReference type="PROSITE" id="PS52038">
    <property type="entry name" value="TOPO_IB_2"/>
    <property type="match status" value="1"/>
</dbReference>
<evidence type="ECO:0000259" key="8">
    <source>
        <dbReference type="Pfam" id="PF21338"/>
    </source>
</evidence>
<proteinExistence type="inferred from homology"/>
<dbReference type="InterPro" id="IPR013500">
    <property type="entry name" value="TopoI_cat_euk"/>
</dbReference>
<dbReference type="Proteomes" id="UP001500432">
    <property type="component" value="Unassembled WGS sequence"/>
</dbReference>
<organism evidence="9 10">
    <name type="scientific">Sinomonas flava</name>
    <dbReference type="NCBI Taxonomy" id="496857"/>
    <lineage>
        <taxon>Bacteria</taxon>
        <taxon>Bacillati</taxon>
        <taxon>Actinomycetota</taxon>
        <taxon>Actinomycetes</taxon>
        <taxon>Micrococcales</taxon>
        <taxon>Micrococcaceae</taxon>
        <taxon>Sinomonas</taxon>
    </lineage>
</organism>
<dbReference type="InterPro" id="IPR049331">
    <property type="entry name" value="Top1B_N_bact"/>
</dbReference>
<dbReference type="SUPFAM" id="SSF56349">
    <property type="entry name" value="DNA breaking-rejoining enzymes"/>
    <property type="match status" value="1"/>
</dbReference>
<feature type="domain" description="DNA topoisomerase IB N-terminal" evidence="8">
    <location>
        <begin position="10"/>
        <end position="58"/>
    </location>
</feature>
<evidence type="ECO:0000256" key="1">
    <source>
        <dbReference type="ARBA" id="ARBA00000213"/>
    </source>
</evidence>
<dbReference type="EMBL" id="BAAAQW010000012">
    <property type="protein sequence ID" value="GAA2202895.1"/>
    <property type="molecule type" value="Genomic_DNA"/>
</dbReference>